<feature type="non-terminal residue" evidence="1">
    <location>
        <position position="1"/>
    </location>
</feature>
<dbReference type="AlphaFoldDB" id="A0A812WPA5"/>
<accession>A0A812WPA5</accession>
<evidence type="ECO:0000313" key="1">
    <source>
        <dbReference type="EMBL" id="CAE7688505.1"/>
    </source>
</evidence>
<dbReference type="EMBL" id="CAJNIZ010044431">
    <property type="protein sequence ID" value="CAE7688505.1"/>
    <property type="molecule type" value="Genomic_DNA"/>
</dbReference>
<protein>
    <submittedName>
        <fullName evidence="1">Uncharacterized protein</fullName>
    </submittedName>
</protein>
<feature type="non-terminal residue" evidence="1">
    <location>
        <position position="51"/>
    </location>
</feature>
<proteinExistence type="predicted"/>
<sequence>VVDAGYGQIALHNAASNRFIKMGSDMIRSPTKNWNELPGGWSAERFTVIDA</sequence>
<reference evidence="1" key="1">
    <citation type="submission" date="2021-02" db="EMBL/GenBank/DDBJ databases">
        <authorList>
            <person name="Dougan E. K."/>
            <person name="Rhodes N."/>
            <person name="Thang M."/>
            <person name="Chan C."/>
        </authorList>
    </citation>
    <scope>NUCLEOTIDE SEQUENCE</scope>
</reference>
<organism evidence="1 2">
    <name type="scientific">Symbiodinium pilosum</name>
    <name type="common">Dinoflagellate</name>
    <dbReference type="NCBI Taxonomy" id="2952"/>
    <lineage>
        <taxon>Eukaryota</taxon>
        <taxon>Sar</taxon>
        <taxon>Alveolata</taxon>
        <taxon>Dinophyceae</taxon>
        <taxon>Suessiales</taxon>
        <taxon>Symbiodiniaceae</taxon>
        <taxon>Symbiodinium</taxon>
    </lineage>
</organism>
<dbReference type="OrthoDB" id="406577at2759"/>
<evidence type="ECO:0000313" key="2">
    <source>
        <dbReference type="Proteomes" id="UP000649617"/>
    </source>
</evidence>
<comment type="caution">
    <text evidence="1">The sequence shown here is derived from an EMBL/GenBank/DDBJ whole genome shotgun (WGS) entry which is preliminary data.</text>
</comment>
<keyword evidence="2" id="KW-1185">Reference proteome</keyword>
<name>A0A812WPA5_SYMPI</name>
<gene>
    <name evidence="1" type="ORF">SPIL2461_LOCUS19270</name>
</gene>
<dbReference type="Proteomes" id="UP000649617">
    <property type="component" value="Unassembled WGS sequence"/>
</dbReference>